<keyword evidence="3" id="KW-1185">Reference proteome</keyword>
<feature type="transmembrane region" description="Helical" evidence="1">
    <location>
        <begin position="53"/>
        <end position="73"/>
    </location>
</feature>
<sequence length="167" mass="16946">MPARIALAVVVAVLAGVWTSLSIMWGWVTFAAFVSWACFFAAGGGGKGLQTTLITNFSGVVWGFLIIQFSNVITSSAGLESTVALGVALGIVAGVMCLVSKAAILAYVPGVFLGTATYFGTGLNFTGSAVGLIVGALLGYVSAKGSELLTAKPKLQAEPNRNVAGQP</sequence>
<dbReference type="RefSeq" id="WP_155614418.1">
    <property type="nucleotide sequence ID" value="NZ_WNZX01000005.1"/>
</dbReference>
<evidence type="ECO:0000313" key="3">
    <source>
        <dbReference type="Proteomes" id="UP000450917"/>
    </source>
</evidence>
<dbReference type="EMBL" id="WNZX01000005">
    <property type="protein sequence ID" value="MUG70658.1"/>
    <property type="molecule type" value="Genomic_DNA"/>
</dbReference>
<evidence type="ECO:0000256" key="1">
    <source>
        <dbReference type="SAM" id="Phobius"/>
    </source>
</evidence>
<feature type="transmembrane region" description="Helical" evidence="1">
    <location>
        <begin position="7"/>
        <end position="33"/>
    </location>
</feature>
<dbReference type="InterPro" id="IPR009476">
    <property type="entry name" value="DUF1097"/>
</dbReference>
<dbReference type="AlphaFoldDB" id="A0A7X2ZAI2"/>
<feature type="transmembrane region" description="Helical" evidence="1">
    <location>
        <begin position="85"/>
        <end position="110"/>
    </location>
</feature>
<reference evidence="2 3" key="1">
    <citation type="submission" date="2019-11" db="EMBL/GenBank/DDBJ databases">
        <title>Draft genome sequences of five Paenibacillus species of dairy origin.</title>
        <authorList>
            <person name="Olajide A.M."/>
            <person name="Chen S."/>
            <person name="Lapointe G."/>
        </authorList>
    </citation>
    <scope>NUCLEOTIDE SEQUENCE [LARGE SCALE GENOMIC DNA]</scope>
    <source>
        <strain evidence="2 3">2CS3</strain>
    </source>
</reference>
<name>A0A7X2ZAI2_9BACL</name>
<dbReference type="Proteomes" id="UP000450917">
    <property type="component" value="Unassembled WGS sequence"/>
</dbReference>
<keyword evidence="1" id="KW-0812">Transmembrane</keyword>
<dbReference type="Pfam" id="PF06496">
    <property type="entry name" value="DUF1097"/>
    <property type="match status" value="1"/>
</dbReference>
<comment type="caution">
    <text evidence="2">The sequence shown here is derived from an EMBL/GenBank/DDBJ whole genome shotgun (WGS) entry which is preliminary data.</text>
</comment>
<accession>A0A7X2ZAI2</accession>
<feature type="transmembrane region" description="Helical" evidence="1">
    <location>
        <begin position="122"/>
        <end position="143"/>
    </location>
</feature>
<organism evidence="2 3">
    <name type="scientific">Paenibacillus validus</name>
    <dbReference type="NCBI Taxonomy" id="44253"/>
    <lineage>
        <taxon>Bacteria</taxon>
        <taxon>Bacillati</taxon>
        <taxon>Bacillota</taxon>
        <taxon>Bacilli</taxon>
        <taxon>Bacillales</taxon>
        <taxon>Paenibacillaceae</taxon>
        <taxon>Paenibacillus</taxon>
    </lineage>
</organism>
<evidence type="ECO:0000313" key="2">
    <source>
        <dbReference type="EMBL" id="MUG70658.1"/>
    </source>
</evidence>
<gene>
    <name evidence="2" type="ORF">GNP93_08185</name>
</gene>
<protein>
    <submittedName>
        <fullName evidence="2">DUF1097 domain-containing protein</fullName>
    </submittedName>
</protein>
<keyword evidence="1" id="KW-0472">Membrane</keyword>
<proteinExistence type="predicted"/>
<keyword evidence="1" id="KW-1133">Transmembrane helix</keyword>